<dbReference type="PROSITE" id="PS50110">
    <property type="entry name" value="RESPONSE_REGULATORY"/>
    <property type="match status" value="1"/>
</dbReference>
<feature type="modified residue" description="4-aspartylphosphate" evidence="10">
    <location>
        <position position="55"/>
    </location>
</feature>
<evidence type="ECO:0000256" key="9">
    <source>
        <dbReference type="ARBA" id="ARBA00024867"/>
    </source>
</evidence>
<keyword evidence="7" id="KW-0238">DNA-binding</keyword>
<dbReference type="PROSITE" id="PS00041">
    <property type="entry name" value="HTH_ARAC_FAMILY_1"/>
    <property type="match status" value="1"/>
</dbReference>
<keyword evidence="14" id="KW-1185">Reference proteome</keyword>
<evidence type="ECO:0000256" key="6">
    <source>
        <dbReference type="ARBA" id="ARBA00023015"/>
    </source>
</evidence>
<accession>A0A839JY48</accession>
<comment type="function">
    <text evidence="9">May play the central regulatory role in sporulation. It may be an element of the effector pathway responsible for the activation of sporulation genes in response to nutritional stress. Spo0A may act in concert with spo0H (a sigma factor) to control the expression of some genes that are critical to the sporulation process.</text>
</comment>
<keyword evidence="6" id="KW-0805">Transcription regulation</keyword>
<dbReference type="SMART" id="SM00448">
    <property type="entry name" value="REC"/>
    <property type="match status" value="1"/>
</dbReference>
<proteinExistence type="predicted"/>
<evidence type="ECO:0000256" key="2">
    <source>
        <dbReference type="ARBA" id="ARBA00018672"/>
    </source>
</evidence>
<dbReference type="Proteomes" id="UP000574276">
    <property type="component" value="Unassembled WGS sequence"/>
</dbReference>
<dbReference type="Gene3D" id="1.10.10.60">
    <property type="entry name" value="Homeodomain-like"/>
    <property type="match status" value="2"/>
</dbReference>
<keyword evidence="3" id="KW-0963">Cytoplasm</keyword>
<name>A0A839JY48_9FIRM</name>
<evidence type="ECO:0000259" key="11">
    <source>
        <dbReference type="PROSITE" id="PS01124"/>
    </source>
</evidence>
<evidence type="ECO:0000256" key="7">
    <source>
        <dbReference type="ARBA" id="ARBA00023125"/>
    </source>
</evidence>
<dbReference type="InterPro" id="IPR011006">
    <property type="entry name" value="CheY-like_superfamily"/>
</dbReference>
<evidence type="ECO:0000256" key="8">
    <source>
        <dbReference type="ARBA" id="ARBA00023163"/>
    </source>
</evidence>
<dbReference type="Gene3D" id="3.40.50.2300">
    <property type="match status" value="1"/>
</dbReference>
<feature type="domain" description="HTH araC/xylS-type" evidence="11">
    <location>
        <begin position="377"/>
        <end position="475"/>
    </location>
</feature>
<dbReference type="PROSITE" id="PS01124">
    <property type="entry name" value="HTH_ARAC_FAMILY_2"/>
    <property type="match status" value="1"/>
</dbReference>
<protein>
    <recommendedName>
        <fullName evidence="2">Stage 0 sporulation protein A homolog</fullName>
    </recommendedName>
</protein>
<dbReference type="SUPFAM" id="SSF52172">
    <property type="entry name" value="CheY-like"/>
    <property type="match status" value="1"/>
</dbReference>
<comment type="caution">
    <text evidence="13">The sequence shown here is derived from an EMBL/GenBank/DDBJ whole genome shotgun (WGS) entry which is preliminary data.</text>
</comment>
<evidence type="ECO:0000256" key="3">
    <source>
        <dbReference type="ARBA" id="ARBA00022490"/>
    </source>
</evidence>
<dbReference type="EMBL" id="JACEGA010000001">
    <property type="protein sequence ID" value="MBB2181912.1"/>
    <property type="molecule type" value="Genomic_DNA"/>
</dbReference>
<dbReference type="RefSeq" id="WP_228351650.1">
    <property type="nucleotide sequence ID" value="NZ_JACEGA010000001.1"/>
</dbReference>
<comment type="subcellular location">
    <subcellularLocation>
        <location evidence="1">Cytoplasm</location>
    </subcellularLocation>
</comment>
<dbReference type="SUPFAM" id="SSF46689">
    <property type="entry name" value="Homeodomain-like"/>
    <property type="match status" value="2"/>
</dbReference>
<dbReference type="Pfam" id="PF12833">
    <property type="entry name" value="HTH_18"/>
    <property type="match status" value="1"/>
</dbReference>
<dbReference type="PANTHER" id="PTHR42713:SF3">
    <property type="entry name" value="TRANSCRIPTIONAL REGULATORY PROTEIN HPTR"/>
    <property type="match status" value="1"/>
</dbReference>
<dbReference type="InterPro" id="IPR009057">
    <property type="entry name" value="Homeodomain-like_sf"/>
</dbReference>
<dbReference type="InterPro" id="IPR018060">
    <property type="entry name" value="HTH_AraC"/>
</dbReference>
<keyword evidence="4 10" id="KW-0597">Phosphoprotein</keyword>
<dbReference type="PRINTS" id="PR00032">
    <property type="entry name" value="HTHARAC"/>
</dbReference>
<gene>
    <name evidence="13" type="ORF">H0486_03365</name>
</gene>
<evidence type="ECO:0000259" key="12">
    <source>
        <dbReference type="PROSITE" id="PS50110"/>
    </source>
</evidence>
<dbReference type="GO" id="GO:0000160">
    <property type="term" value="P:phosphorelay signal transduction system"/>
    <property type="evidence" value="ECO:0007669"/>
    <property type="project" value="UniProtKB-KW"/>
</dbReference>
<reference evidence="13 14" key="1">
    <citation type="submission" date="2020-07" db="EMBL/GenBank/DDBJ databases">
        <title>Characterization and genome sequencing of isolate MD1, a novel member within the family Lachnospiraceae.</title>
        <authorList>
            <person name="Rettenmaier R."/>
            <person name="Di Bello L."/>
            <person name="Zinser C."/>
            <person name="Scheitz K."/>
            <person name="Liebl W."/>
            <person name="Zverlov V."/>
        </authorList>
    </citation>
    <scope>NUCLEOTIDE SEQUENCE [LARGE SCALE GENOMIC DNA]</scope>
    <source>
        <strain evidence="13 14">MD1</strain>
    </source>
</reference>
<dbReference type="InterPro" id="IPR051552">
    <property type="entry name" value="HptR"/>
</dbReference>
<dbReference type="Pfam" id="PF00072">
    <property type="entry name" value="Response_reg"/>
    <property type="match status" value="1"/>
</dbReference>
<dbReference type="GO" id="GO:0043565">
    <property type="term" value="F:sequence-specific DNA binding"/>
    <property type="evidence" value="ECO:0007669"/>
    <property type="project" value="InterPro"/>
</dbReference>
<sequence length="480" mass="56085">MKKLMIVEDEKMIRQGIQAMVQRSPVEVEEIILCKNGIEALEVAKNQKIDVMITDIRMPKMDGITLVREIQTLQSKPKVVVISGYDDFSYAVEMLHYGAKEYILKPVDRDKINQLLIRLDQEIKEEQEQQISVEKISHQQLKYMLMNIYYDEKEIAAMENRFKDSFLHGQYVACCTNFKSLTPPCLNDVIYLEEINGQSVFIVSIEQKEELLSNLLKDHFVGVSKVHKSLKELRLAYEEAFHARKIAFTTGSFIVEYNPSEGEKETVSEKVLDQIVQMIGTDKLDAANKILVRILYKTKQGFLEPDHFRSIMETIVDKISVIYRNLLDHDMDQRPLRNIYEYDTAGSYFEVITNWIEVINERISTEFDDYKNKQKIQKAISFIQDNYNKNLNMAMVSNYISMNYSLFSYVFKQYTGMNFVNYLKAIRINEAKRLLEVTDYKIIEISNLVGYENEKHFMKTFRNACGVSPSEYRKNVQVGK</sequence>
<evidence type="ECO:0000313" key="14">
    <source>
        <dbReference type="Proteomes" id="UP000574276"/>
    </source>
</evidence>
<evidence type="ECO:0000256" key="1">
    <source>
        <dbReference type="ARBA" id="ARBA00004496"/>
    </source>
</evidence>
<dbReference type="AlphaFoldDB" id="A0A839JY48"/>
<evidence type="ECO:0000313" key="13">
    <source>
        <dbReference type="EMBL" id="MBB2181912.1"/>
    </source>
</evidence>
<feature type="domain" description="Response regulatory" evidence="12">
    <location>
        <begin position="3"/>
        <end position="120"/>
    </location>
</feature>
<keyword evidence="5" id="KW-0902">Two-component regulatory system</keyword>
<organism evidence="13 14">
    <name type="scientific">Variimorphobacter saccharofermentans</name>
    <dbReference type="NCBI Taxonomy" id="2755051"/>
    <lineage>
        <taxon>Bacteria</taxon>
        <taxon>Bacillati</taxon>
        <taxon>Bacillota</taxon>
        <taxon>Clostridia</taxon>
        <taxon>Lachnospirales</taxon>
        <taxon>Lachnospiraceae</taxon>
        <taxon>Variimorphobacter</taxon>
    </lineage>
</organism>
<dbReference type="GO" id="GO:0003700">
    <property type="term" value="F:DNA-binding transcription factor activity"/>
    <property type="evidence" value="ECO:0007669"/>
    <property type="project" value="InterPro"/>
</dbReference>
<dbReference type="PANTHER" id="PTHR42713">
    <property type="entry name" value="HISTIDINE KINASE-RELATED"/>
    <property type="match status" value="1"/>
</dbReference>
<dbReference type="InterPro" id="IPR001789">
    <property type="entry name" value="Sig_transdc_resp-reg_receiver"/>
</dbReference>
<evidence type="ECO:0000256" key="5">
    <source>
        <dbReference type="ARBA" id="ARBA00023012"/>
    </source>
</evidence>
<dbReference type="GO" id="GO:0005737">
    <property type="term" value="C:cytoplasm"/>
    <property type="evidence" value="ECO:0007669"/>
    <property type="project" value="UniProtKB-SubCell"/>
</dbReference>
<dbReference type="InterPro" id="IPR020449">
    <property type="entry name" value="Tscrpt_reg_AraC-type_HTH"/>
</dbReference>
<evidence type="ECO:0000256" key="10">
    <source>
        <dbReference type="PROSITE-ProRule" id="PRU00169"/>
    </source>
</evidence>
<dbReference type="SMART" id="SM00342">
    <property type="entry name" value="HTH_ARAC"/>
    <property type="match status" value="1"/>
</dbReference>
<dbReference type="CDD" id="cd17536">
    <property type="entry name" value="REC_YesN-like"/>
    <property type="match status" value="1"/>
</dbReference>
<dbReference type="InterPro" id="IPR018062">
    <property type="entry name" value="HTH_AraC-typ_CS"/>
</dbReference>
<keyword evidence="8" id="KW-0804">Transcription</keyword>
<evidence type="ECO:0000256" key="4">
    <source>
        <dbReference type="ARBA" id="ARBA00022553"/>
    </source>
</evidence>